<gene>
    <name evidence="6" type="ORF">BLA6863_01298</name>
</gene>
<name>A0A6P2IL52_BURL3</name>
<evidence type="ECO:0000259" key="5">
    <source>
        <dbReference type="PROSITE" id="PS50931"/>
    </source>
</evidence>
<dbReference type="FunFam" id="1.10.10.10:FF:000001">
    <property type="entry name" value="LysR family transcriptional regulator"/>
    <property type="match status" value="1"/>
</dbReference>
<keyword evidence="4" id="KW-0804">Transcription</keyword>
<dbReference type="Gene3D" id="1.10.10.10">
    <property type="entry name" value="Winged helix-like DNA-binding domain superfamily/Winged helix DNA-binding domain"/>
    <property type="match status" value="1"/>
</dbReference>
<dbReference type="Proteomes" id="UP000494170">
    <property type="component" value="Unassembled WGS sequence"/>
</dbReference>
<dbReference type="InterPro" id="IPR000847">
    <property type="entry name" value="LysR_HTH_N"/>
</dbReference>
<evidence type="ECO:0000256" key="1">
    <source>
        <dbReference type="ARBA" id="ARBA00009437"/>
    </source>
</evidence>
<dbReference type="PANTHER" id="PTHR30537">
    <property type="entry name" value="HTH-TYPE TRANSCRIPTIONAL REGULATOR"/>
    <property type="match status" value="1"/>
</dbReference>
<dbReference type="CDD" id="cd08422">
    <property type="entry name" value="PBP2_CrgA_like"/>
    <property type="match status" value="1"/>
</dbReference>
<dbReference type="InterPro" id="IPR058163">
    <property type="entry name" value="LysR-type_TF_proteobact-type"/>
</dbReference>
<dbReference type="Gene3D" id="3.40.190.290">
    <property type="match status" value="1"/>
</dbReference>
<proteinExistence type="inferred from homology"/>
<dbReference type="GO" id="GO:0003700">
    <property type="term" value="F:DNA-binding transcription factor activity"/>
    <property type="evidence" value="ECO:0007669"/>
    <property type="project" value="InterPro"/>
</dbReference>
<keyword evidence="2" id="KW-0805">Transcription regulation</keyword>
<dbReference type="AlphaFoldDB" id="A0A6P2IL52"/>
<evidence type="ECO:0000313" key="6">
    <source>
        <dbReference type="EMBL" id="VWB30447.1"/>
    </source>
</evidence>
<comment type="similarity">
    <text evidence="1">Belongs to the LysR transcriptional regulatory family.</text>
</comment>
<dbReference type="Pfam" id="PF03466">
    <property type="entry name" value="LysR_substrate"/>
    <property type="match status" value="1"/>
</dbReference>
<evidence type="ECO:0000313" key="7">
    <source>
        <dbReference type="Proteomes" id="UP000494170"/>
    </source>
</evidence>
<evidence type="ECO:0000256" key="4">
    <source>
        <dbReference type="ARBA" id="ARBA00023163"/>
    </source>
</evidence>
<dbReference type="PRINTS" id="PR00039">
    <property type="entry name" value="HTHLYSR"/>
</dbReference>
<reference evidence="6 7" key="1">
    <citation type="submission" date="2019-09" db="EMBL/GenBank/DDBJ databases">
        <authorList>
            <person name="Depoorter E."/>
        </authorList>
    </citation>
    <scope>NUCLEOTIDE SEQUENCE [LARGE SCALE GENOMIC DNA]</scope>
    <source>
        <strain evidence="6">LMG 6863</strain>
    </source>
</reference>
<dbReference type="EMBL" id="CABVPY010000006">
    <property type="protein sequence ID" value="VWB30447.1"/>
    <property type="molecule type" value="Genomic_DNA"/>
</dbReference>
<feature type="domain" description="HTH lysR-type" evidence="5">
    <location>
        <begin position="1"/>
        <end position="59"/>
    </location>
</feature>
<dbReference type="InterPro" id="IPR036390">
    <property type="entry name" value="WH_DNA-bd_sf"/>
</dbReference>
<accession>A0A6P2IL52</accession>
<dbReference type="InterPro" id="IPR005119">
    <property type="entry name" value="LysR_subst-bd"/>
</dbReference>
<sequence length="309" mass="33957">MDLFAAMQVFVRVVELGTMSAAARDLDVGQPAVSERIERLERFLGTKLLMRNSHRLTCTEEGQTFYERSKGVLENVEETITRISGASAPEISGTVRIAAPHCFGEVVVPHVLMAIRQAYPRVNIELALNDNVVDLDTEGVDISLRLGPLANLWLVAHAMGHIGRALVASPDYLDRFGSIESKSDLAKHPFIRERRAFANDRLPLLCDDGTQEHGRIQTVMTTSHWRPMFDTIVGGGGIGVVQRPACMQALSRGTLVEILPQYTIPDLPVNVLVRERRTLPPRIAAVISLLKKEIPVVLVGLAGEMNGSL</sequence>
<protein>
    <submittedName>
        <fullName evidence="6">LysR family transcriptional regulator</fullName>
    </submittedName>
</protein>
<dbReference type="Pfam" id="PF00126">
    <property type="entry name" value="HTH_1"/>
    <property type="match status" value="1"/>
</dbReference>
<keyword evidence="3" id="KW-0238">DNA-binding</keyword>
<dbReference type="SUPFAM" id="SSF46785">
    <property type="entry name" value="Winged helix' DNA-binding domain"/>
    <property type="match status" value="1"/>
</dbReference>
<evidence type="ECO:0000256" key="3">
    <source>
        <dbReference type="ARBA" id="ARBA00023125"/>
    </source>
</evidence>
<dbReference type="GO" id="GO:0006351">
    <property type="term" value="P:DNA-templated transcription"/>
    <property type="evidence" value="ECO:0007669"/>
    <property type="project" value="TreeGrafter"/>
</dbReference>
<dbReference type="RefSeq" id="WP_174938427.1">
    <property type="nucleotide sequence ID" value="NZ_CABVPY010000006.1"/>
</dbReference>
<dbReference type="PANTHER" id="PTHR30537:SF30">
    <property type="entry name" value="TRANSCRIPTIONAL REGULATOR-RELATED"/>
    <property type="match status" value="1"/>
</dbReference>
<evidence type="ECO:0000256" key="2">
    <source>
        <dbReference type="ARBA" id="ARBA00023015"/>
    </source>
</evidence>
<dbReference type="GO" id="GO:0043565">
    <property type="term" value="F:sequence-specific DNA binding"/>
    <property type="evidence" value="ECO:0007669"/>
    <property type="project" value="TreeGrafter"/>
</dbReference>
<dbReference type="InterPro" id="IPR036388">
    <property type="entry name" value="WH-like_DNA-bd_sf"/>
</dbReference>
<dbReference type="SUPFAM" id="SSF53850">
    <property type="entry name" value="Periplasmic binding protein-like II"/>
    <property type="match status" value="1"/>
</dbReference>
<organism evidence="6 7">
    <name type="scientific">Burkholderia lata (strain ATCC 17760 / DSM 23089 / LMG 22485 / NCIMB 9086 / R18194 / 383)</name>
    <dbReference type="NCBI Taxonomy" id="482957"/>
    <lineage>
        <taxon>Bacteria</taxon>
        <taxon>Pseudomonadati</taxon>
        <taxon>Pseudomonadota</taxon>
        <taxon>Betaproteobacteria</taxon>
        <taxon>Burkholderiales</taxon>
        <taxon>Burkholderiaceae</taxon>
        <taxon>Burkholderia</taxon>
        <taxon>Burkholderia cepacia complex</taxon>
    </lineage>
</organism>
<dbReference type="PROSITE" id="PS50931">
    <property type="entry name" value="HTH_LYSR"/>
    <property type="match status" value="1"/>
</dbReference>